<dbReference type="AlphaFoldDB" id="A0AAD6YH36"/>
<organism evidence="1 2">
    <name type="scientific">Mycena pura</name>
    <dbReference type="NCBI Taxonomy" id="153505"/>
    <lineage>
        <taxon>Eukaryota</taxon>
        <taxon>Fungi</taxon>
        <taxon>Dikarya</taxon>
        <taxon>Basidiomycota</taxon>
        <taxon>Agaricomycotina</taxon>
        <taxon>Agaricomycetes</taxon>
        <taxon>Agaricomycetidae</taxon>
        <taxon>Agaricales</taxon>
        <taxon>Marasmiineae</taxon>
        <taxon>Mycenaceae</taxon>
        <taxon>Mycena</taxon>
    </lineage>
</organism>
<sequence>MLPPPSVGGSMHGSSVWLSVAGTSDQCSFCYLLLDPRMGTRCSLRHPSVDSCTEAWYGWLFLDPVTDQSHFYRFLEPATYATSDIYRWTQQLMLPPPSVGGSMHGSSVWLSVAGSSDQCSFRHLLLDPRMGTRYSFLLLDPATDQLHFYRFLEPATYATSVIHCWTQQQMLPPPSVWLAVAGSSDRPVAFLLVPGTSNLCYFHHLLLDPATDAPSAICWWIHARKLSMALSVAGPSDRPVAFLLVPEPSNLCSFRHLLLDLHKAQYGFLLLKQYLQKLPDDSLSDSNSSTTSSNISHASSDAEPIGNFLTTIFLTETALLPALDRAAIIVQDYDLWKLNWGGISNWLLYTPGADTNSNLLYQLDCHWQRGRDLIADISRLSSSKNCSSDPLLLQRVFRKLISISEVVHRPLKDQIHDSKVCSARCKGAPAFKPATKGW</sequence>
<protein>
    <submittedName>
        <fullName evidence="1">Uncharacterized protein</fullName>
    </submittedName>
</protein>
<gene>
    <name evidence="1" type="ORF">GGX14DRAFT_395074</name>
</gene>
<comment type="caution">
    <text evidence="1">The sequence shown here is derived from an EMBL/GenBank/DDBJ whole genome shotgun (WGS) entry which is preliminary data.</text>
</comment>
<accession>A0AAD6YH36</accession>
<keyword evidence="2" id="KW-1185">Reference proteome</keyword>
<evidence type="ECO:0000313" key="2">
    <source>
        <dbReference type="Proteomes" id="UP001219525"/>
    </source>
</evidence>
<proteinExistence type="predicted"/>
<evidence type="ECO:0000313" key="1">
    <source>
        <dbReference type="EMBL" id="KAJ7209596.1"/>
    </source>
</evidence>
<dbReference type="Proteomes" id="UP001219525">
    <property type="component" value="Unassembled WGS sequence"/>
</dbReference>
<dbReference type="EMBL" id="JARJCW010000030">
    <property type="protein sequence ID" value="KAJ7209596.1"/>
    <property type="molecule type" value="Genomic_DNA"/>
</dbReference>
<reference evidence="1" key="1">
    <citation type="submission" date="2023-03" db="EMBL/GenBank/DDBJ databases">
        <title>Massive genome expansion in bonnet fungi (Mycena s.s.) driven by repeated elements and novel gene families across ecological guilds.</title>
        <authorList>
            <consortium name="Lawrence Berkeley National Laboratory"/>
            <person name="Harder C.B."/>
            <person name="Miyauchi S."/>
            <person name="Viragh M."/>
            <person name="Kuo A."/>
            <person name="Thoen E."/>
            <person name="Andreopoulos B."/>
            <person name="Lu D."/>
            <person name="Skrede I."/>
            <person name="Drula E."/>
            <person name="Henrissat B."/>
            <person name="Morin E."/>
            <person name="Kohler A."/>
            <person name="Barry K."/>
            <person name="LaButti K."/>
            <person name="Morin E."/>
            <person name="Salamov A."/>
            <person name="Lipzen A."/>
            <person name="Mereny Z."/>
            <person name="Hegedus B."/>
            <person name="Baldrian P."/>
            <person name="Stursova M."/>
            <person name="Weitz H."/>
            <person name="Taylor A."/>
            <person name="Grigoriev I.V."/>
            <person name="Nagy L.G."/>
            <person name="Martin F."/>
            <person name="Kauserud H."/>
        </authorList>
    </citation>
    <scope>NUCLEOTIDE SEQUENCE</scope>
    <source>
        <strain evidence="1">9144</strain>
    </source>
</reference>
<name>A0AAD6YH36_9AGAR</name>